<feature type="domain" description="N-acetyltransferase" evidence="2">
    <location>
        <begin position="1"/>
        <end position="138"/>
    </location>
</feature>
<dbReference type="CDD" id="cd04301">
    <property type="entry name" value="NAT_SF"/>
    <property type="match status" value="1"/>
</dbReference>
<dbReference type="Proteomes" id="UP001596417">
    <property type="component" value="Unassembled WGS sequence"/>
</dbReference>
<evidence type="ECO:0000313" key="4">
    <source>
        <dbReference type="Proteomes" id="UP001596417"/>
    </source>
</evidence>
<keyword evidence="3" id="KW-0808">Transferase</keyword>
<evidence type="ECO:0000259" key="2">
    <source>
        <dbReference type="PROSITE" id="PS51186"/>
    </source>
</evidence>
<dbReference type="EC" id="2.3.1.-" evidence="3"/>
<dbReference type="AlphaFoldDB" id="A0ABD5YK88"/>
<comment type="caution">
    <text evidence="3">The sequence shown here is derived from an EMBL/GenBank/DDBJ whole genome shotgun (WGS) entry which is preliminary data.</text>
</comment>
<dbReference type="Pfam" id="PF00583">
    <property type="entry name" value="Acetyltransf_1"/>
    <property type="match status" value="1"/>
</dbReference>
<keyword evidence="4" id="KW-1185">Reference proteome</keyword>
<dbReference type="Gene3D" id="3.40.630.30">
    <property type="match status" value="1"/>
</dbReference>
<name>A0ABD5YK88_9EURY</name>
<dbReference type="InterPro" id="IPR052729">
    <property type="entry name" value="Acyl/Acetyltrans_Enzymes"/>
</dbReference>
<dbReference type="PROSITE" id="PS51186">
    <property type="entry name" value="GNAT"/>
    <property type="match status" value="1"/>
</dbReference>
<accession>A0ABD5YK88</accession>
<dbReference type="RefSeq" id="WP_390205223.1">
    <property type="nucleotide sequence ID" value="NZ_JBHTAX010000001.1"/>
</dbReference>
<evidence type="ECO:0000256" key="1">
    <source>
        <dbReference type="SAM" id="MobiDB-lite"/>
    </source>
</evidence>
<protein>
    <submittedName>
        <fullName evidence="3">GNAT family N-acetyltransferase</fullName>
        <ecNumber evidence="3">2.3.1.-</ecNumber>
    </submittedName>
</protein>
<evidence type="ECO:0000313" key="3">
    <source>
        <dbReference type="EMBL" id="MFC7189794.1"/>
    </source>
</evidence>
<dbReference type="InterPro" id="IPR016181">
    <property type="entry name" value="Acyl_CoA_acyltransferase"/>
</dbReference>
<proteinExistence type="predicted"/>
<dbReference type="PANTHER" id="PTHR47237">
    <property type="entry name" value="SLL0310 PROTEIN"/>
    <property type="match status" value="1"/>
</dbReference>
<reference evidence="3 4" key="1">
    <citation type="journal article" date="2019" name="Int. J. Syst. Evol. Microbiol.">
        <title>The Global Catalogue of Microorganisms (GCM) 10K type strain sequencing project: providing services to taxonomists for standard genome sequencing and annotation.</title>
        <authorList>
            <consortium name="The Broad Institute Genomics Platform"/>
            <consortium name="The Broad Institute Genome Sequencing Center for Infectious Disease"/>
            <person name="Wu L."/>
            <person name="Ma J."/>
        </authorList>
    </citation>
    <scope>NUCLEOTIDE SEQUENCE [LARGE SCALE GENOMIC DNA]</scope>
    <source>
        <strain evidence="3 4">RDMS1</strain>
    </source>
</reference>
<feature type="region of interest" description="Disordered" evidence="1">
    <location>
        <begin position="107"/>
        <end position="138"/>
    </location>
</feature>
<dbReference type="EMBL" id="JBHTAX010000001">
    <property type="protein sequence ID" value="MFC7189794.1"/>
    <property type="molecule type" value="Genomic_DNA"/>
</dbReference>
<feature type="compositionally biased region" description="Low complexity" evidence="1">
    <location>
        <begin position="110"/>
        <end position="120"/>
    </location>
</feature>
<organism evidence="3 4">
    <name type="scientific">Halocatena marina</name>
    <dbReference type="NCBI Taxonomy" id="2934937"/>
    <lineage>
        <taxon>Archaea</taxon>
        <taxon>Methanobacteriati</taxon>
        <taxon>Methanobacteriota</taxon>
        <taxon>Stenosarchaea group</taxon>
        <taxon>Halobacteria</taxon>
        <taxon>Halobacteriales</taxon>
        <taxon>Natronomonadaceae</taxon>
        <taxon>Halocatena</taxon>
    </lineage>
</organism>
<sequence length="138" mass="14600">MRIEKLTLDSVPAAMQLSKQAGWNQCRADWELLLTLAPDHCFAGWIGDDLIATTTVVTYGGDVSWIGMVLVSEEHRGQGYGSQIFQTALEATLERGQSAIGLDATPSVGASTAKTTSSKSLQSRGGVGLCSRGPQLTT</sequence>
<dbReference type="SUPFAM" id="SSF55729">
    <property type="entry name" value="Acyl-CoA N-acyltransferases (Nat)"/>
    <property type="match status" value="1"/>
</dbReference>
<dbReference type="PANTHER" id="PTHR47237:SF2">
    <property type="entry name" value="BLL4206 PROTEIN"/>
    <property type="match status" value="1"/>
</dbReference>
<dbReference type="GO" id="GO:0016746">
    <property type="term" value="F:acyltransferase activity"/>
    <property type="evidence" value="ECO:0007669"/>
    <property type="project" value="UniProtKB-KW"/>
</dbReference>
<keyword evidence="3" id="KW-0012">Acyltransferase</keyword>
<gene>
    <name evidence="3" type="ORF">ACFQL7_07945</name>
</gene>
<dbReference type="InterPro" id="IPR000182">
    <property type="entry name" value="GNAT_dom"/>
</dbReference>